<evidence type="ECO:0000313" key="2">
    <source>
        <dbReference type="Proteomes" id="UP000279227"/>
    </source>
</evidence>
<name>A0A3S4NSU4_CHRGE</name>
<protein>
    <submittedName>
        <fullName evidence="1">Uncharacterized protein</fullName>
    </submittedName>
</protein>
<reference evidence="1 2" key="1">
    <citation type="submission" date="2018-12" db="EMBL/GenBank/DDBJ databases">
        <authorList>
            <consortium name="Pathogen Informatics"/>
        </authorList>
    </citation>
    <scope>NUCLEOTIDE SEQUENCE [LARGE SCALE GENOMIC DNA]</scope>
    <source>
        <strain evidence="1 2">NCTC11432</strain>
    </source>
</reference>
<dbReference type="AlphaFoldDB" id="A0A3S4NSU4"/>
<dbReference type="RefSeq" id="WP_002978614.1">
    <property type="nucleotide sequence ID" value="NZ_CP068486.1"/>
</dbReference>
<dbReference type="KEGG" id="cgle:NCTC11432_01278"/>
<proteinExistence type="predicted"/>
<accession>A0A3S4NSU4</accession>
<gene>
    <name evidence="1" type="ORF">NCTC11432_01278</name>
</gene>
<evidence type="ECO:0000313" key="1">
    <source>
        <dbReference type="EMBL" id="VEE05720.1"/>
    </source>
</evidence>
<dbReference type="Proteomes" id="UP000279227">
    <property type="component" value="Chromosome"/>
</dbReference>
<sequence length="73" mass="8248">MSNGKINKQLFIDSSNKSDLSSFMKFREISLDQAIKILKDSGISVSKDEASEILEFLHALAKITIRDFLLDKD</sequence>
<dbReference type="EMBL" id="LR134289">
    <property type="protein sequence ID" value="VEE05720.1"/>
    <property type="molecule type" value="Genomic_DNA"/>
</dbReference>
<dbReference type="GeneID" id="93021579"/>
<dbReference type="OrthoDB" id="1263460at2"/>
<organism evidence="1 2">
    <name type="scientific">Chryseobacterium gleum</name>
    <name type="common">Flavobacterium gleum</name>
    <dbReference type="NCBI Taxonomy" id="250"/>
    <lineage>
        <taxon>Bacteria</taxon>
        <taxon>Pseudomonadati</taxon>
        <taxon>Bacteroidota</taxon>
        <taxon>Flavobacteriia</taxon>
        <taxon>Flavobacteriales</taxon>
        <taxon>Weeksellaceae</taxon>
        <taxon>Chryseobacterium group</taxon>
        <taxon>Chryseobacterium</taxon>
    </lineage>
</organism>